<name>S6B030_SULDS</name>
<dbReference type="EMBL" id="AP013066">
    <property type="protein sequence ID" value="BAN34102.1"/>
    <property type="molecule type" value="Genomic_DNA"/>
</dbReference>
<dbReference type="HOGENOM" id="CLU_160029_0_0_4"/>
<dbReference type="RefSeq" id="WP_009206953.1">
    <property type="nucleotide sequence ID" value="NC_022357.1"/>
</dbReference>
<evidence type="ECO:0000313" key="1">
    <source>
        <dbReference type="EMBL" id="BAN34102.1"/>
    </source>
</evidence>
<dbReference type="AlphaFoldDB" id="S6B030"/>
<dbReference type="KEGG" id="sdr:SCD_n00253"/>
<organism evidence="1 2">
    <name type="scientific">Sulfuricella denitrificans (strain DSM 22764 / NBRC 105220 / skB26)</name>
    <dbReference type="NCBI Taxonomy" id="1163617"/>
    <lineage>
        <taxon>Bacteria</taxon>
        <taxon>Pseudomonadati</taxon>
        <taxon>Pseudomonadota</taxon>
        <taxon>Betaproteobacteria</taxon>
        <taxon>Nitrosomonadales</taxon>
        <taxon>Sulfuricellaceae</taxon>
        <taxon>Sulfuricella</taxon>
    </lineage>
</organism>
<accession>S6B030</accession>
<dbReference type="Proteomes" id="UP000015559">
    <property type="component" value="Chromosome"/>
</dbReference>
<proteinExistence type="predicted"/>
<gene>
    <name evidence="1" type="ORF">SCD_n00253</name>
</gene>
<evidence type="ECO:0000313" key="2">
    <source>
        <dbReference type="Proteomes" id="UP000015559"/>
    </source>
</evidence>
<evidence type="ECO:0008006" key="3">
    <source>
        <dbReference type="Google" id="ProtNLM"/>
    </source>
</evidence>
<keyword evidence="2" id="KW-1185">Reference proteome</keyword>
<dbReference type="OrthoDB" id="1443546at2"/>
<dbReference type="eggNOG" id="ENOG503356Z">
    <property type="taxonomic scope" value="Bacteria"/>
</dbReference>
<protein>
    <recommendedName>
        <fullName evidence="3">STAS/SEC14 domain-containing protein</fullName>
    </recommendedName>
</protein>
<reference evidence="1 2" key="1">
    <citation type="journal article" date="2012" name="Appl. Environ. Microbiol.">
        <title>Draft genome sequence of a psychrotolerant sulfur-oxidizing bacterium, Sulfuricella denitrificans skB26, and proteomic insights into cold adaptation.</title>
        <authorList>
            <person name="Watanabe T."/>
            <person name="Kojima H."/>
            <person name="Fukui M."/>
        </authorList>
    </citation>
    <scope>NUCLEOTIDE SEQUENCE [LARGE SCALE GENOMIC DNA]</scope>
    <source>
        <strain evidence="2">skB26</strain>
    </source>
</reference>
<sequence>MSLHELPFAKIIILREDIAEVMINDGVEMDVNMVGQYHDFLLSHLRAPFSLLVNKVNSYTYNFDAQQKLATLKEINVMAVVAYNRATILSTETLASYPRDERWNLKVFLNRSDAMAWLLSKQGVCSIASAYARLTGQQDTR</sequence>